<dbReference type="AlphaFoldDB" id="A0A7X0SJV5"/>
<evidence type="ECO:0000313" key="2">
    <source>
        <dbReference type="Proteomes" id="UP000564644"/>
    </source>
</evidence>
<keyword evidence="2" id="KW-1185">Reference proteome</keyword>
<comment type="caution">
    <text evidence="1">The sequence shown here is derived from an EMBL/GenBank/DDBJ whole genome shotgun (WGS) entry which is preliminary data.</text>
</comment>
<evidence type="ECO:0000313" key="1">
    <source>
        <dbReference type="EMBL" id="MBB6731201.1"/>
    </source>
</evidence>
<proteinExistence type="predicted"/>
<evidence type="ECO:0008006" key="3">
    <source>
        <dbReference type="Google" id="ProtNLM"/>
    </source>
</evidence>
<dbReference type="EMBL" id="JACJVO010000010">
    <property type="protein sequence ID" value="MBB6731201.1"/>
    <property type="molecule type" value="Genomic_DNA"/>
</dbReference>
<dbReference type="SUPFAM" id="SSF51445">
    <property type="entry name" value="(Trans)glycosidases"/>
    <property type="match status" value="1"/>
</dbReference>
<dbReference type="Gene3D" id="3.20.20.80">
    <property type="entry name" value="Glycosidases"/>
    <property type="match status" value="1"/>
</dbReference>
<dbReference type="RefSeq" id="WP_185128878.1">
    <property type="nucleotide sequence ID" value="NZ_JACJVO010000010.1"/>
</dbReference>
<reference evidence="1 2" key="1">
    <citation type="submission" date="2020-08" db="EMBL/GenBank/DDBJ databases">
        <title>Cohnella phylogeny.</title>
        <authorList>
            <person name="Dunlap C."/>
        </authorList>
    </citation>
    <scope>NUCLEOTIDE SEQUENCE [LARGE SCALE GENOMIC DNA]</scope>
    <source>
        <strain evidence="1 2">CBP 2801</strain>
    </source>
</reference>
<organism evidence="1 2">
    <name type="scientific">Cohnella zeiphila</name>
    <dbReference type="NCBI Taxonomy" id="2761120"/>
    <lineage>
        <taxon>Bacteria</taxon>
        <taxon>Bacillati</taxon>
        <taxon>Bacillota</taxon>
        <taxon>Bacilli</taxon>
        <taxon>Bacillales</taxon>
        <taxon>Paenibacillaceae</taxon>
        <taxon>Cohnella</taxon>
    </lineage>
</organism>
<sequence length="328" mass="36282">MTSSLLTFGIYPLSPAGTPTGLAVGPEDDYAKIADALRELRGDSRALSPRNYLVFTKPDSEPGLFKFADRLLHGGLLGDLTIGWHQMGEADIGMEAWLAFVRQVVRTYGSHLSSLQITNEPNLSFMEGAKPYARQALIAGVIAAKQEMSSLGLQVPIGFGSVPESPVSVPGFWEGLAEEGGKTFADSVDFVGHNFYVDVFEEEPLDLNEIPAAVERTLRQLREDHLTAAGISASVPIRVTENGWPTGQNPFTLWERSYERQASVLEAVIRAVFGLREELHISHYELFGLRDADSGKQDLFHQYGILRDDYTPKPAFEVFKRLIRELGR</sequence>
<dbReference type="InterPro" id="IPR017853">
    <property type="entry name" value="GH"/>
</dbReference>
<gene>
    <name evidence="1" type="ORF">H7C18_09810</name>
</gene>
<protein>
    <recommendedName>
        <fullName evidence="3">Glycoside hydrolase family 5 domain-containing protein</fullName>
    </recommendedName>
</protein>
<dbReference type="Proteomes" id="UP000564644">
    <property type="component" value="Unassembled WGS sequence"/>
</dbReference>
<accession>A0A7X0SJV5</accession>
<name>A0A7X0SJV5_9BACL</name>